<dbReference type="AlphaFoldDB" id="A0A0C9Z2Y0"/>
<gene>
    <name evidence="1" type="ORF">PISMIDRAFT_250864</name>
</gene>
<sequence>MHRYRWMQMVQMGIIMQPCMYTLDSYLSRPFPDKPQRGDPFPQTYACVRGSFREGPSDQATSVPSRSTRARVRGMVGVPHCIYRRCPFRIASSVRCNPNNVRYKRQTPLQKTNLFCHVQGRPGCSVVVSSACSTFLAARGGSL</sequence>
<dbReference type="Proteomes" id="UP000054018">
    <property type="component" value="Unassembled WGS sequence"/>
</dbReference>
<protein>
    <submittedName>
        <fullName evidence="1">Uncharacterized protein</fullName>
    </submittedName>
</protein>
<name>A0A0C9Z2Y0_9AGAM</name>
<proteinExistence type="predicted"/>
<reference evidence="2" key="2">
    <citation type="submission" date="2015-01" db="EMBL/GenBank/DDBJ databases">
        <title>Evolutionary Origins and Diversification of the Mycorrhizal Mutualists.</title>
        <authorList>
            <consortium name="DOE Joint Genome Institute"/>
            <consortium name="Mycorrhizal Genomics Consortium"/>
            <person name="Kohler A."/>
            <person name="Kuo A."/>
            <person name="Nagy L.G."/>
            <person name="Floudas D."/>
            <person name="Copeland A."/>
            <person name="Barry K.W."/>
            <person name="Cichocki N."/>
            <person name="Veneault-Fourrey C."/>
            <person name="LaButti K."/>
            <person name="Lindquist E.A."/>
            <person name="Lipzen A."/>
            <person name="Lundell T."/>
            <person name="Morin E."/>
            <person name="Murat C."/>
            <person name="Riley R."/>
            <person name="Ohm R."/>
            <person name="Sun H."/>
            <person name="Tunlid A."/>
            <person name="Henrissat B."/>
            <person name="Grigoriev I.V."/>
            <person name="Hibbett D.S."/>
            <person name="Martin F."/>
        </authorList>
    </citation>
    <scope>NUCLEOTIDE SEQUENCE [LARGE SCALE GENOMIC DNA]</scope>
    <source>
        <strain evidence="2">441</strain>
    </source>
</reference>
<accession>A0A0C9Z2Y0</accession>
<dbReference type="HOGENOM" id="CLU_1806959_0_0_1"/>
<dbReference type="EMBL" id="KN833847">
    <property type="protein sequence ID" value="KIK16777.1"/>
    <property type="molecule type" value="Genomic_DNA"/>
</dbReference>
<evidence type="ECO:0000313" key="1">
    <source>
        <dbReference type="EMBL" id="KIK16777.1"/>
    </source>
</evidence>
<organism evidence="1 2">
    <name type="scientific">Pisolithus microcarpus 441</name>
    <dbReference type="NCBI Taxonomy" id="765257"/>
    <lineage>
        <taxon>Eukaryota</taxon>
        <taxon>Fungi</taxon>
        <taxon>Dikarya</taxon>
        <taxon>Basidiomycota</taxon>
        <taxon>Agaricomycotina</taxon>
        <taxon>Agaricomycetes</taxon>
        <taxon>Agaricomycetidae</taxon>
        <taxon>Boletales</taxon>
        <taxon>Sclerodermatineae</taxon>
        <taxon>Pisolithaceae</taxon>
        <taxon>Pisolithus</taxon>
    </lineage>
</organism>
<reference evidence="1 2" key="1">
    <citation type="submission" date="2014-04" db="EMBL/GenBank/DDBJ databases">
        <authorList>
            <consortium name="DOE Joint Genome Institute"/>
            <person name="Kuo A."/>
            <person name="Kohler A."/>
            <person name="Costa M.D."/>
            <person name="Nagy L.G."/>
            <person name="Floudas D."/>
            <person name="Copeland A."/>
            <person name="Barry K.W."/>
            <person name="Cichocki N."/>
            <person name="Veneault-Fourrey C."/>
            <person name="LaButti K."/>
            <person name="Lindquist E.A."/>
            <person name="Lipzen A."/>
            <person name="Lundell T."/>
            <person name="Morin E."/>
            <person name="Murat C."/>
            <person name="Sun H."/>
            <person name="Tunlid A."/>
            <person name="Henrissat B."/>
            <person name="Grigoriev I.V."/>
            <person name="Hibbett D.S."/>
            <person name="Martin F."/>
            <person name="Nordberg H.P."/>
            <person name="Cantor M.N."/>
            <person name="Hua S.X."/>
        </authorList>
    </citation>
    <scope>NUCLEOTIDE SEQUENCE [LARGE SCALE GENOMIC DNA]</scope>
    <source>
        <strain evidence="1 2">441</strain>
    </source>
</reference>
<evidence type="ECO:0000313" key="2">
    <source>
        <dbReference type="Proteomes" id="UP000054018"/>
    </source>
</evidence>
<keyword evidence="2" id="KW-1185">Reference proteome</keyword>